<reference evidence="4" key="1">
    <citation type="submission" date="2020-10" db="EMBL/GenBank/DDBJ databases">
        <title>Unveiling of a novel bifunctional photoreceptor, Dualchrome1, isolated from a cosmopolitan green alga.</title>
        <authorList>
            <person name="Suzuki S."/>
            <person name="Kawachi M."/>
        </authorList>
    </citation>
    <scope>NUCLEOTIDE SEQUENCE</scope>
    <source>
        <strain evidence="4">NIES 2893</strain>
    </source>
</reference>
<feature type="chain" id="PRO_5032371491" evidence="2">
    <location>
        <begin position="21"/>
        <end position="234"/>
    </location>
</feature>
<feature type="domain" description="FZ" evidence="3">
    <location>
        <begin position="144"/>
        <end position="222"/>
    </location>
</feature>
<name>A0A830HGY2_9CHLO</name>
<dbReference type="Proteomes" id="UP000660262">
    <property type="component" value="Unassembled WGS sequence"/>
</dbReference>
<accession>A0A830HGY2</accession>
<dbReference type="InterPro" id="IPR024338">
    <property type="entry name" value="MID1/Yam8"/>
</dbReference>
<organism evidence="4 5">
    <name type="scientific">Pycnococcus provasolii</name>
    <dbReference type="NCBI Taxonomy" id="41880"/>
    <lineage>
        <taxon>Eukaryota</taxon>
        <taxon>Viridiplantae</taxon>
        <taxon>Chlorophyta</taxon>
        <taxon>Pseudoscourfieldiophyceae</taxon>
        <taxon>Pseudoscourfieldiales</taxon>
        <taxon>Pycnococcaceae</taxon>
        <taxon>Pycnococcus</taxon>
    </lineage>
</organism>
<keyword evidence="2" id="KW-0732">Signal</keyword>
<protein>
    <submittedName>
        <fullName evidence="4">Stretch-activated cation channel mid1</fullName>
    </submittedName>
</protein>
<evidence type="ECO:0000259" key="3">
    <source>
        <dbReference type="PROSITE" id="PS50038"/>
    </source>
</evidence>
<evidence type="ECO:0000256" key="2">
    <source>
        <dbReference type="SAM" id="SignalP"/>
    </source>
</evidence>
<feature type="signal peptide" evidence="2">
    <location>
        <begin position="1"/>
        <end position="20"/>
    </location>
</feature>
<keyword evidence="5" id="KW-1185">Reference proteome</keyword>
<keyword evidence="1" id="KW-1015">Disulfide bond</keyword>
<evidence type="ECO:0000313" key="4">
    <source>
        <dbReference type="EMBL" id="GHP06032.1"/>
    </source>
</evidence>
<dbReference type="GO" id="GO:0005262">
    <property type="term" value="F:calcium channel activity"/>
    <property type="evidence" value="ECO:0007669"/>
    <property type="project" value="InterPro"/>
</dbReference>
<proteinExistence type="predicted"/>
<evidence type="ECO:0000313" key="5">
    <source>
        <dbReference type="Proteomes" id="UP000660262"/>
    </source>
</evidence>
<dbReference type="Pfam" id="PF12929">
    <property type="entry name" value="Mid1"/>
    <property type="match status" value="1"/>
</dbReference>
<sequence>MAATTTQLRLTGSLVQTALAVLLGLCAVAVTVAAAAASTQPRCASLAPKTCSPVFLEKNGKIDYTAKSYGASCRNDKNELTHRCAVPTKSSFCNVKYAARLQVDANGEATGEAEDEYAKCMSGNLGGVLALYNCRDVQHWTCDNCTDAYKEWVCASTFPRCTAADASPEKDIVKPCRGVCHQVMRRCPKYLQFKCPPDGDDRDYVPCLSSGKQPDSSNCNAMNLDVFDACDVAR</sequence>
<dbReference type="PANTHER" id="PTHR39142">
    <property type="entry name" value="MID1P"/>
    <property type="match status" value="1"/>
</dbReference>
<dbReference type="InterPro" id="IPR020067">
    <property type="entry name" value="Frizzled_dom"/>
</dbReference>
<evidence type="ECO:0000256" key="1">
    <source>
        <dbReference type="ARBA" id="ARBA00023157"/>
    </source>
</evidence>
<dbReference type="PANTHER" id="PTHR39142:SF1">
    <property type="entry name" value="AEL197CP"/>
    <property type="match status" value="1"/>
</dbReference>
<dbReference type="PROSITE" id="PS50038">
    <property type="entry name" value="FZ"/>
    <property type="match status" value="1"/>
</dbReference>
<dbReference type="InterPro" id="IPR036790">
    <property type="entry name" value="Frizzled_dom_sf"/>
</dbReference>
<comment type="caution">
    <text evidence="4">The sequence shown here is derived from an EMBL/GenBank/DDBJ whole genome shotgun (WGS) entry which is preliminary data.</text>
</comment>
<dbReference type="GO" id="GO:0098703">
    <property type="term" value="P:calcium ion import across plasma membrane"/>
    <property type="evidence" value="ECO:0007669"/>
    <property type="project" value="InterPro"/>
</dbReference>
<dbReference type="OrthoDB" id="1879912at2759"/>
<dbReference type="EMBL" id="BNJQ01000011">
    <property type="protein sequence ID" value="GHP06032.1"/>
    <property type="molecule type" value="Genomic_DNA"/>
</dbReference>
<dbReference type="SUPFAM" id="SSF63501">
    <property type="entry name" value="Frizzled cysteine-rich domain"/>
    <property type="match status" value="1"/>
</dbReference>
<gene>
    <name evidence="4" type="ORF">PPROV_000477900</name>
</gene>
<dbReference type="AlphaFoldDB" id="A0A830HGY2"/>